<gene>
    <name evidence="1" type="ORF">EV182_003515</name>
</gene>
<keyword evidence="2" id="KW-1185">Reference proteome</keyword>
<proteinExistence type="predicted"/>
<comment type="caution">
    <text evidence="1">The sequence shown here is derived from an EMBL/GenBank/DDBJ whole genome shotgun (WGS) entry which is preliminary data.</text>
</comment>
<name>A0ACC1HQA7_9FUNG</name>
<accession>A0ACC1HQA7</accession>
<dbReference type="EMBL" id="JAMZIH010000923">
    <property type="protein sequence ID" value="KAJ1678704.1"/>
    <property type="molecule type" value="Genomic_DNA"/>
</dbReference>
<sequence>MISWTVALISFGAVLTAYSFDRGYFKLARKSSASDDESQHISGDITKAQANDYNNDGEHAAIKVATQIDESKTVRELTASDEWAEIPFNVHMPEGANMEHSLLSHSLRGPNKLAVLPRVFVKKDKATVVSVFHVGKSLCGHKRVVHGGLIATMFDELTARPAMLNLPRNTGFTAYLHVNYRMPVFADQVVVVETSLDRIEDRKVYVKGVMKDVKGSVLNDCEALFVSPKDTSMLPDNSRWIKKIDEYLGLQKA</sequence>
<dbReference type="Proteomes" id="UP001145114">
    <property type="component" value="Unassembled WGS sequence"/>
</dbReference>
<evidence type="ECO:0000313" key="2">
    <source>
        <dbReference type="Proteomes" id="UP001145114"/>
    </source>
</evidence>
<evidence type="ECO:0000313" key="1">
    <source>
        <dbReference type="EMBL" id="KAJ1678704.1"/>
    </source>
</evidence>
<reference evidence="1" key="1">
    <citation type="submission" date="2022-06" db="EMBL/GenBank/DDBJ databases">
        <title>Phylogenomic reconstructions and comparative analyses of Kickxellomycotina fungi.</title>
        <authorList>
            <person name="Reynolds N.K."/>
            <person name="Stajich J.E."/>
            <person name="Barry K."/>
            <person name="Grigoriev I.V."/>
            <person name="Crous P."/>
            <person name="Smith M.E."/>
        </authorList>
    </citation>
    <scope>NUCLEOTIDE SEQUENCE</scope>
    <source>
        <strain evidence="1">RSA 2271</strain>
    </source>
</reference>
<organism evidence="1 2">
    <name type="scientific">Spiromyces aspiralis</name>
    <dbReference type="NCBI Taxonomy" id="68401"/>
    <lineage>
        <taxon>Eukaryota</taxon>
        <taxon>Fungi</taxon>
        <taxon>Fungi incertae sedis</taxon>
        <taxon>Zoopagomycota</taxon>
        <taxon>Kickxellomycotina</taxon>
        <taxon>Kickxellomycetes</taxon>
        <taxon>Kickxellales</taxon>
        <taxon>Kickxellaceae</taxon>
        <taxon>Spiromyces</taxon>
    </lineage>
</organism>
<protein>
    <submittedName>
        <fullName evidence="1">Uncharacterized protein</fullName>
    </submittedName>
</protein>